<dbReference type="Pfam" id="PF00326">
    <property type="entry name" value="Peptidase_S9"/>
    <property type="match status" value="1"/>
</dbReference>
<sequence>MSSTIARRRLSIVVSATLLVASLSWGAPVLAQGANAGQSTAASADTGYRLPPEALQAIVDAPRPPRLLLSPQRDLAAFLQTPALPSIAEVSQPELKLGGIRINPKTYSTSRASFVTDLWLKPVDGGDEQRIAGLPEPLSLASLLWSPDQRHIAFSQVDVRAGEVQLWIVDVATRQARRLLAQPLNAVVGNGFEWMPDSAGLLVRLRPAGQGELPQDDGIPAGPNVQETGAGGTVQQLRTYQDLLRSEQDARVFAHYMTSQLARVALDGTVSPIGAPGLTTSATMSPDGRHILRQQIDRPFSYLVPYTRFPRRIEVVGLDGKIQHTVATLPLVEGLPVGNDAVPTGKRSVAWRSDAPATLAWVEAQDGGDPAREVAVRDIVYMQAAPFRGQPQVLAELSMRYAGMQWGSGDLALLTEYWWKTRRIREWRLQPDGGDAVMVRDGSYEDRYADPGMAVTMPDATGNSRLLIASDGNSIYRIGDGASEEGDRPFLDRQNLADGSTTRLFHSQAPYYESPSAVLDADATRLLTSRETQTEPANYVVRNLQAAADGADPVPLTAFEHPTPQLRDVQKELVRFKRKDGVDLTGTLYLPAGYDAKRDGPLPMLMWAYPGEFKSADAASQVTDSPYRFNAIGYWGPQAFLAMGYAVFADVSMPIIGEGTAEPNDTYIEQLVASAEAAIDEAVRRGVADRRRVAIGGHSYGAFMTGNLLAHSRLFAAGIARSGAYNRTLTPFGFQAEERNYWQAQETYLQMSPFNYAGDIKDPILLIHGEEDNNSGTFPMQSERMFAAIKGLGGNARLVMLPKESHGYRARESILHMLYETNAWLDTYVKNRPAEDAAR</sequence>
<dbReference type="InterPro" id="IPR029058">
    <property type="entry name" value="AB_hydrolase_fold"/>
</dbReference>
<name>A0ABU7WGL9_9GAMM</name>
<evidence type="ECO:0000259" key="3">
    <source>
        <dbReference type="Pfam" id="PF00326"/>
    </source>
</evidence>
<dbReference type="Proteomes" id="UP001358324">
    <property type="component" value="Unassembled WGS sequence"/>
</dbReference>
<dbReference type="RefSeq" id="WP_332078463.1">
    <property type="nucleotide sequence ID" value="NZ_JAZHBM010000002.1"/>
</dbReference>
<dbReference type="PANTHER" id="PTHR42776:SF28">
    <property type="entry name" value="GLUTAMYL ENDOPEPTIDASE, CHLOROPLASTIC-RELATED"/>
    <property type="match status" value="1"/>
</dbReference>
<dbReference type="Gene3D" id="2.120.10.30">
    <property type="entry name" value="TolB, C-terminal domain"/>
    <property type="match status" value="1"/>
</dbReference>
<feature type="domain" description="Peptidase S9 prolyl oligopeptidase catalytic" evidence="3">
    <location>
        <begin position="677"/>
        <end position="831"/>
    </location>
</feature>
<reference evidence="4 5" key="1">
    <citation type="submission" date="2024-01" db="EMBL/GenBank/DDBJ databases">
        <title>Novel species of the genus Luteimonas isolated from rivers.</title>
        <authorList>
            <person name="Lu H."/>
        </authorList>
    </citation>
    <scope>NUCLEOTIDE SEQUENCE [LARGE SCALE GENOMIC DNA]</scope>
    <source>
        <strain evidence="4 5">SMYT11W</strain>
    </source>
</reference>
<evidence type="ECO:0000256" key="1">
    <source>
        <dbReference type="ARBA" id="ARBA00022801"/>
    </source>
</evidence>
<dbReference type="Gene3D" id="3.40.50.1820">
    <property type="entry name" value="alpha/beta hydrolase"/>
    <property type="match status" value="1"/>
</dbReference>
<dbReference type="SUPFAM" id="SSF82171">
    <property type="entry name" value="DPP6 N-terminal domain-like"/>
    <property type="match status" value="1"/>
</dbReference>
<proteinExistence type="predicted"/>
<accession>A0ABU7WGL9</accession>
<dbReference type="EMBL" id="JAZHBM010000002">
    <property type="protein sequence ID" value="MEF3082745.1"/>
    <property type="molecule type" value="Genomic_DNA"/>
</dbReference>
<keyword evidence="1" id="KW-0378">Hydrolase</keyword>
<dbReference type="InterPro" id="IPR001375">
    <property type="entry name" value="Peptidase_S9_cat"/>
</dbReference>
<evidence type="ECO:0000313" key="5">
    <source>
        <dbReference type="Proteomes" id="UP001358324"/>
    </source>
</evidence>
<organism evidence="4 5">
    <name type="scientific">Luteimonas flava</name>
    <dbReference type="NCBI Taxonomy" id="3115822"/>
    <lineage>
        <taxon>Bacteria</taxon>
        <taxon>Pseudomonadati</taxon>
        <taxon>Pseudomonadota</taxon>
        <taxon>Gammaproteobacteria</taxon>
        <taxon>Lysobacterales</taxon>
        <taxon>Lysobacteraceae</taxon>
        <taxon>Luteimonas</taxon>
    </lineage>
</organism>
<dbReference type="SUPFAM" id="SSF53474">
    <property type="entry name" value="alpha/beta-Hydrolases"/>
    <property type="match status" value="1"/>
</dbReference>
<keyword evidence="2" id="KW-0732">Signal</keyword>
<evidence type="ECO:0000256" key="2">
    <source>
        <dbReference type="SAM" id="SignalP"/>
    </source>
</evidence>
<evidence type="ECO:0000313" key="4">
    <source>
        <dbReference type="EMBL" id="MEF3082745.1"/>
    </source>
</evidence>
<comment type="caution">
    <text evidence="4">The sequence shown here is derived from an EMBL/GenBank/DDBJ whole genome shotgun (WGS) entry which is preliminary data.</text>
</comment>
<keyword evidence="5" id="KW-1185">Reference proteome</keyword>
<feature type="signal peptide" evidence="2">
    <location>
        <begin position="1"/>
        <end position="26"/>
    </location>
</feature>
<gene>
    <name evidence="4" type="ORF">V3391_11075</name>
</gene>
<feature type="chain" id="PRO_5046630789" evidence="2">
    <location>
        <begin position="27"/>
        <end position="839"/>
    </location>
</feature>
<protein>
    <submittedName>
        <fullName evidence="4">Prolyl oligopeptidase family serine peptidase</fullName>
    </submittedName>
</protein>
<dbReference type="PANTHER" id="PTHR42776">
    <property type="entry name" value="SERINE PEPTIDASE S9 FAMILY MEMBER"/>
    <property type="match status" value="1"/>
</dbReference>
<dbReference type="InterPro" id="IPR011042">
    <property type="entry name" value="6-blade_b-propeller_TolB-like"/>
</dbReference>